<evidence type="ECO:0000313" key="2">
    <source>
        <dbReference type="EMBL" id="SDJ35841.1"/>
    </source>
</evidence>
<dbReference type="EMBL" id="FNEJ01000027">
    <property type="protein sequence ID" value="SDJ35841.1"/>
    <property type="molecule type" value="Genomic_DNA"/>
</dbReference>
<name>A0A1G8T376_9RHOB</name>
<dbReference type="Proteomes" id="UP000199093">
    <property type="component" value="Unassembled WGS sequence"/>
</dbReference>
<keyword evidence="1" id="KW-0732">Signal</keyword>
<reference evidence="2 3" key="1">
    <citation type="submission" date="2016-10" db="EMBL/GenBank/DDBJ databases">
        <authorList>
            <person name="de Groot N.N."/>
        </authorList>
    </citation>
    <scope>NUCLEOTIDE SEQUENCE [LARGE SCALE GENOMIC DNA]</scope>
    <source>
        <strain evidence="2 3">DSM 26424</strain>
    </source>
</reference>
<dbReference type="InterPro" id="IPR021698">
    <property type="entry name" value="DUF3280"/>
</dbReference>
<keyword evidence="3" id="KW-1185">Reference proteome</keyword>
<gene>
    <name evidence="2" type="ORF">SAMN04487993_102768</name>
</gene>
<sequence length="173" mass="19115">MSHQLFLGALACALLLGAPARADQLPVAVFDIEFINFSQEAEFGATNEAEQARARMLSVAFRDLLQESGRYKLVDMAAAQDDIELHGNPFRCNACESKIARSLGAERSFTGGVQKLSVLVQTIIIRERDASTGEILAQYQTDIRGNTDVAWRRGLEWLMRNRMLPGTAALDIE</sequence>
<dbReference type="STRING" id="555512.SAMN04487993_102768"/>
<proteinExistence type="predicted"/>
<organism evidence="2 3">
    <name type="scientific">Salipiger marinus</name>
    <dbReference type="NCBI Taxonomy" id="555512"/>
    <lineage>
        <taxon>Bacteria</taxon>
        <taxon>Pseudomonadati</taxon>
        <taxon>Pseudomonadota</taxon>
        <taxon>Alphaproteobacteria</taxon>
        <taxon>Rhodobacterales</taxon>
        <taxon>Roseobacteraceae</taxon>
        <taxon>Salipiger</taxon>
    </lineage>
</organism>
<protein>
    <recommendedName>
        <fullName evidence="4">DUF2380 domain-containing protein</fullName>
    </recommendedName>
</protein>
<evidence type="ECO:0000313" key="3">
    <source>
        <dbReference type="Proteomes" id="UP000199093"/>
    </source>
</evidence>
<feature type="chain" id="PRO_5011438287" description="DUF2380 domain-containing protein" evidence="1">
    <location>
        <begin position="23"/>
        <end position="173"/>
    </location>
</feature>
<dbReference type="OrthoDB" id="8089716at2"/>
<evidence type="ECO:0000256" key="1">
    <source>
        <dbReference type="SAM" id="SignalP"/>
    </source>
</evidence>
<feature type="signal peptide" evidence="1">
    <location>
        <begin position="1"/>
        <end position="22"/>
    </location>
</feature>
<dbReference type="AlphaFoldDB" id="A0A1G8T376"/>
<accession>A0A1G8T376</accession>
<dbReference type="RefSeq" id="WP_089851290.1">
    <property type="nucleotide sequence ID" value="NZ_FNEJ01000027.1"/>
</dbReference>
<evidence type="ECO:0008006" key="4">
    <source>
        <dbReference type="Google" id="ProtNLM"/>
    </source>
</evidence>
<dbReference type="Pfam" id="PF11684">
    <property type="entry name" value="DUF3280"/>
    <property type="match status" value="1"/>
</dbReference>